<dbReference type="STRING" id="269796.Rru_A1488"/>
<proteinExistence type="predicted"/>
<dbReference type="PANTHER" id="PTHR42850:SF4">
    <property type="entry name" value="ZINC-DEPENDENT ENDOPOLYPHOSPHATASE"/>
    <property type="match status" value="1"/>
</dbReference>
<dbReference type="GO" id="GO:0004722">
    <property type="term" value="F:protein serine/threonine phosphatase activity"/>
    <property type="evidence" value="ECO:0007669"/>
    <property type="project" value="UniProtKB-EC"/>
</dbReference>
<reference evidence="3 4" key="1">
    <citation type="journal article" date="2011" name="Stand. Genomic Sci.">
        <title>Complete genome sequence of Rhodospirillum rubrum type strain (S1).</title>
        <authorList>
            <person name="Munk A.C."/>
            <person name="Copeland A."/>
            <person name="Lucas S."/>
            <person name="Lapidus A."/>
            <person name="Del Rio T.G."/>
            <person name="Barry K."/>
            <person name="Detter J.C."/>
            <person name="Hammon N."/>
            <person name="Israni S."/>
            <person name="Pitluck S."/>
            <person name="Brettin T."/>
            <person name="Bruce D."/>
            <person name="Han C."/>
            <person name="Tapia R."/>
            <person name="Gilna P."/>
            <person name="Schmutz J."/>
            <person name="Larimer F."/>
            <person name="Land M."/>
            <person name="Kyrpides N.C."/>
            <person name="Mavromatis K."/>
            <person name="Richardson P."/>
            <person name="Rohde M."/>
            <person name="Goker M."/>
            <person name="Klenk H.P."/>
            <person name="Zhang Y."/>
            <person name="Roberts G.P."/>
            <person name="Reslewic S."/>
            <person name="Schwartz D.C."/>
        </authorList>
    </citation>
    <scope>NUCLEOTIDE SEQUENCE [LARGE SCALE GENOMIC DNA]</scope>
    <source>
        <strain evidence="4">ATCC 11170 / ATH 1.1.1 / DSM 467 / LMG 4362 / NCIMB 8255 / S1</strain>
    </source>
</reference>
<dbReference type="EC" id="3.1.3.16" evidence="3"/>
<organism evidence="3 4">
    <name type="scientific">Rhodospirillum rubrum (strain ATCC 11170 / ATH 1.1.1 / DSM 467 / LMG 4362 / NCIMB 8255 / S1)</name>
    <dbReference type="NCBI Taxonomy" id="269796"/>
    <lineage>
        <taxon>Bacteria</taxon>
        <taxon>Pseudomonadati</taxon>
        <taxon>Pseudomonadota</taxon>
        <taxon>Alphaproteobacteria</taxon>
        <taxon>Rhodospirillales</taxon>
        <taxon>Rhodospirillaceae</taxon>
        <taxon>Rhodospirillum</taxon>
    </lineage>
</organism>
<dbReference type="HOGENOM" id="CLU_023125_4_1_5"/>
<dbReference type="KEGG" id="rru:Rru_A1488"/>
<evidence type="ECO:0000259" key="2">
    <source>
        <dbReference type="PROSITE" id="PS00125"/>
    </source>
</evidence>
<dbReference type="GO" id="GO:0008803">
    <property type="term" value="F:bis(5'-nucleosyl)-tetraphosphatase (symmetrical) activity"/>
    <property type="evidence" value="ECO:0007669"/>
    <property type="project" value="TreeGrafter"/>
</dbReference>
<dbReference type="InterPro" id="IPR029052">
    <property type="entry name" value="Metallo-depent_PP-like"/>
</dbReference>
<dbReference type="Gene3D" id="3.60.21.10">
    <property type="match status" value="1"/>
</dbReference>
<dbReference type="PATRIC" id="fig|269796.9.peg.1560"/>
<dbReference type="EMBL" id="CP000230">
    <property type="protein sequence ID" value="ABC22289.1"/>
    <property type="molecule type" value="Genomic_DNA"/>
</dbReference>
<dbReference type="RefSeq" id="WP_011389242.1">
    <property type="nucleotide sequence ID" value="NC_007643.1"/>
</dbReference>
<accession>Q2RUA6</accession>
<dbReference type="InterPro" id="IPR006186">
    <property type="entry name" value="Ser/Thr-sp_prot-phosphatase"/>
</dbReference>
<name>Q2RUA6_RHORT</name>
<feature type="domain" description="Serine/threonine specific protein phosphatases" evidence="2">
    <location>
        <begin position="97"/>
        <end position="102"/>
    </location>
</feature>
<dbReference type="Proteomes" id="UP000001929">
    <property type="component" value="Chromosome"/>
</dbReference>
<dbReference type="PANTHER" id="PTHR42850">
    <property type="entry name" value="METALLOPHOSPHOESTERASE"/>
    <property type="match status" value="1"/>
</dbReference>
<dbReference type="InterPro" id="IPR004843">
    <property type="entry name" value="Calcineurin-like_PHP"/>
</dbReference>
<evidence type="ECO:0000313" key="4">
    <source>
        <dbReference type="Proteomes" id="UP000001929"/>
    </source>
</evidence>
<dbReference type="SUPFAM" id="SSF56300">
    <property type="entry name" value="Metallo-dependent phosphatases"/>
    <property type="match status" value="1"/>
</dbReference>
<dbReference type="PROSITE" id="PS00125">
    <property type="entry name" value="SER_THR_PHOSPHATASE"/>
    <property type="match status" value="1"/>
</dbReference>
<dbReference type="EnsemblBacteria" id="ABC22289">
    <property type="protein sequence ID" value="ABC22289"/>
    <property type="gene ID" value="Rru_A1488"/>
</dbReference>
<dbReference type="GO" id="GO:0110154">
    <property type="term" value="P:RNA decapping"/>
    <property type="evidence" value="ECO:0007669"/>
    <property type="project" value="TreeGrafter"/>
</dbReference>
<evidence type="ECO:0000313" key="3">
    <source>
        <dbReference type="EMBL" id="ABC22289.1"/>
    </source>
</evidence>
<dbReference type="AlphaFoldDB" id="Q2RUA6"/>
<dbReference type="PhylomeDB" id="Q2RUA6"/>
<evidence type="ECO:0000256" key="1">
    <source>
        <dbReference type="SAM" id="MobiDB-lite"/>
    </source>
</evidence>
<gene>
    <name evidence="3" type="ordered locus">Rru_A1488</name>
</gene>
<keyword evidence="4" id="KW-1185">Reference proteome</keyword>
<dbReference type="Pfam" id="PF00149">
    <property type="entry name" value="Metallophos"/>
    <property type="match status" value="1"/>
</dbReference>
<feature type="region of interest" description="Disordered" evidence="1">
    <location>
        <begin position="1"/>
        <end position="21"/>
    </location>
</feature>
<dbReference type="GO" id="GO:0005737">
    <property type="term" value="C:cytoplasm"/>
    <property type="evidence" value="ECO:0007669"/>
    <property type="project" value="TreeGrafter"/>
</dbReference>
<protein>
    <submittedName>
        <fullName evidence="3">Metallophosphoesterase</fullName>
        <ecNumber evidence="3">3.1.3.16</ecNumber>
    </submittedName>
</protein>
<dbReference type="eggNOG" id="COG0639">
    <property type="taxonomic scope" value="Bacteria"/>
</dbReference>
<sequence>MIRETWKRLTSASSPPPAAPAVPSGVRVYAIGDIHGQIDALDRLHDLIVRDAAAEAGSARRFLIIYLGDYVDRGEATPAVLDRLCGPSLPGFERHCLRGNHESAMLDFLEAPTANLGWLEFGGLATLAGYGVRMPGVSGLAARAEGLAKGLDACLPAAHRAFLGGLASQISIGDYLFVHAGVMPGRPLDRQSEDDLLWIREPFLSSPLWHGKRVVHGHTISEAPVVLPNRIGIDTGAFAGGPLTCVVLEDETLRFIATDEYHYRAR</sequence>
<keyword evidence="3" id="KW-0378">Hydrolase</keyword>
<dbReference type="CDD" id="cd00144">
    <property type="entry name" value="MPP_PPP_family"/>
    <property type="match status" value="1"/>
</dbReference>
<dbReference type="InterPro" id="IPR050126">
    <property type="entry name" value="Ap4A_hydrolase"/>
</dbReference>